<evidence type="ECO:0000313" key="2">
    <source>
        <dbReference type="WBParaSite" id="ALUE_0002323601-mRNA-1"/>
    </source>
</evidence>
<dbReference type="AlphaFoldDB" id="A0A0M3IWV8"/>
<dbReference type="Proteomes" id="UP000036681">
    <property type="component" value="Unplaced"/>
</dbReference>
<name>A0A0M3IWV8_ASCLU</name>
<proteinExistence type="predicted"/>
<evidence type="ECO:0000313" key="1">
    <source>
        <dbReference type="Proteomes" id="UP000036681"/>
    </source>
</evidence>
<accession>A0A0M3IWV8</accession>
<sequence length="63" mass="7476">LKSEGPIWRHSWSTNESKVLSNNIFWSRTREEINVKNSADGTIDDVRSWTCRYFLFTNLRITV</sequence>
<reference evidence="2" key="1">
    <citation type="submission" date="2017-02" db="UniProtKB">
        <authorList>
            <consortium name="WormBaseParasite"/>
        </authorList>
    </citation>
    <scope>IDENTIFICATION</scope>
</reference>
<organism evidence="1 2">
    <name type="scientific">Ascaris lumbricoides</name>
    <name type="common">Giant roundworm</name>
    <dbReference type="NCBI Taxonomy" id="6252"/>
    <lineage>
        <taxon>Eukaryota</taxon>
        <taxon>Metazoa</taxon>
        <taxon>Ecdysozoa</taxon>
        <taxon>Nematoda</taxon>
        <taxon>Chromadorea</taxon>
        <taxon>Rhabditida</taxon>
        <taxon>Spirurina</taxon>
        <taxon>Ascaridomorpha</taxon>
        <taxon>Ascaridoidea</taxon>
        <taxon>Ascarididae</taxon>
        <taxon>Ascaris</taxon>
    </lineage>
</organism>
<keyword evidence="1" id="KW-1185">Reference proteome</keyword>
<protein>
    <submittedName>
        <fullName evidence="2">Uncharacterized protein</fullName>
    </submittedName>
</protein>
<dbReference type="WBParaSite" id="ALUE_0002323601-mRNA-1">
    <property type="protein sequence ID" value="ALUE_0002323601-mRNA-1"/>
    <property type="gene ID" value="ALUE_0002323601"/>
</dbReference>